<organism evidence="2 3">
    <name type="scientific">Exaiptasia diaphana</name>
    <name type="common">Tropical sea anemone</name>
    <name type="synonym">Aiptasia pulchella</name>
    <dbReference type="NCBI Taxonomy" id="2652724"/>
    <lineage>
        <taxon>Eukaryota</taxon>
        <taxon>Metazoa</taxon>
        <taxon>Cnidaria</taxon>
        <taxon>Anthozoa</taxon>
        <taxon>Hexacorallia</taxon>
        <taxon>Actiniaria</taxon>
        <taxon>Aiptasiidae</taxon>
        <taxon>Exaiptasia</taxon>
    </lineage>
</organism>
<dbReference type="EnsemblMetazoa" id="XM_021055392.2">
    <property type="protein sequence ID" value="XP_020911051.1"/>
    <property type="gene ID" value="LOC110248832"/>
</dbReference>
<keyword evidence="3" id="KW-1185">Reference proteome</keyword>
<dbReference type="InterPro" id="IPR025714">
    <property type="entry name" value="Methyltranfer_dom"/>
</dbReference>
<accession>A0A913XWS8</accession>
<feature type="domain" description="Methyltransferase" evidence="1">
    <location>
        <begin position="68"/>
        <end position="150"/>
    </location>
</feature>
<dbReference type="KEGG" id="epa:110248832"/>
<evidence type="ECO:0000313" key="2">
    <source>
        <dbReference type="EnsemblMetazoa" id="XP_020911051.1"/>
    </source>
</evidence>
<dbReference type="CDD" id="cd02440">
    <property type="entry name" value="AdoMet_MTases"/>
    <property type="match status" value="1"/>
</dbReference>
<reference evidence="2" key="1">
    <citation type="submission" date="2022-11" db="UniProtKB">
        <authorList>
            <consortium name="EnsemblMetazoa"/>
        </authorList>
    </citation>
    <scope>IDENTIFICATION</scope>
</reference>
<dbReference type="OrthoDB" id="5948649at2759"/>
<dbReference type="PANTHER" id="PTHR18895:SF74">
    <property type="entry name" value="MTRF1L RELEASE FACTOR GLUTAMINE METHYLTRANSFERASE"/>
    <property type="match status" value="1"/>
</dbReference>
<dbReference type="OMA" id="HIWATDI"/>
<dbReference type="SUPFAM" id="SSF53335">
    <property type="entry name" value="S-adenosyl-L-methionine-dependent methyltransferases"/>
    <property type="match status" value="1"/>
</dbReference>
<evidence type="ECO:0000313" key="3">
    <source>
        <dbReference type="Proteomes" id="UP000887567"/>
    </source>
</evidence>
<dbReference type="PANTHER" id="PTHR18895">
    <property type="entry name" value="HEMK METHYLTRANSFERASE"/>
    <property type="match status" value="1"/>
</dbReference>
<proteinExistence type="predicted"/>
<dbReference type="InterPro" id="IPR050320">
    <property type="entry name" value="N5-glutamine_MTase"/>
</dbReference>
<dbReference type="RefSeq" id="XP_020911051.1">
    <property type="nucleotide sequence ID" value="XM_021055392.2"/>
</dbReference>
<dbReference type="GeneID" id="110248832"/>
<dbReference type="Gene3D" id="3.40.50.150">
    <property type="entry name" value="Vaccinia Virus protein VP39"/>
    <property type="match status" value="1"/>
</dbReference>
<protein>
    <recommendedName>
        <fullName evidence="1">Methyltransferase domain-containing protein</fullName>
    </recommendedName>
</protein>
<dbReference type="InterPro" id="IPR029063">
    <property type="entry name" value="SAM-dependent_MTases_sf"/>
</dbReference>
<name>A0A913XWS8_EXADI</name>
<evidence type="ECO:0000259" key="1">
    <source>
        <dbReference type="Pfam" id="PF13847"/>
    </source>
</evidence>
<dbReference type="AlphaFoldDB" id="A0A913XWS8"/>
<dbReference type="Pfam" id="PF13847">
    <property type="entry name" value="Methyltransf_31"/>
    <property type="match status" value="1"/>
</dbReference>
<dbReference type="Proteomes" id="UP000887567">
    <property type="component" value="Unplaced"/>
</dbReference>
<sequence length="253" mass="28691">MEAPNPLALMVEEMKTRTPEKRQIKNLGRTIWQFPSVFDSEFTQQGCEFLAVEVNRVVKEELANIDNDDHFDFLEIGCGNGNILIEVACNHRDNLHIWATDINPTAVENTKENLTLHGLENQVNVSTGDVYSASDIKDRHFDLIFWSFPFVPFAGPNPQEKRALSPLERGLVDVEYKGLREFLSGAKDHLKKNGRLLFAFSFKIGSEDLLKKIMSETGWGYRVLSEAEAELKFTTQPLSMTNDVKLLEAVSLE</sequence>